<accession>A0ABS8UYQ3</accession>
<reference evidence="1 2" key="1">
    <citation type="journal article" date="2021" name="BMC Genomics">
        <title>Datura genome reveals duplications of psychoactive alkaloid biosynthetic genes and high mutation rate following tissue culture.</title>
        <authorList>
            <person name="Rajewski A."/>
            <person name="Carter-House D."/>
            <person name="Stajich J."/>
            <person name="Litt A."/>
        </authorList>
    </citation>
    <scope>NUCLEOTIDE SEQUENCE [LARGE SCALE GENOMIC DNA]</scope>
    <source>
        <strain evidence="1">AR-01</strain>
    </source>
</reference>
<gene>
    <name evidence="1" type="ORF">HAX54_024999</name>
</gene>
<keyword evidence="2" id="KW-1185">Reference proteome</keyword>
<dbReference type="EMBL" id="JACEIK010003033">
    <property type="protein sequence ID" value="MCD9639988.1"/>
    <property type="molecule type" value="Genomic_DNA"/>
</dbReference>
<proteinExistence type="predicted"/>
<name>A0ABS8UYQ3_DATST</name>
<sequence>MTFSVEIQKSDTVLQAVRTSVCVFAYLAFALLYSPPPALHCSDLIHTQHHPDPRAILSSDLRRQSTIIIGTNRGSAHARIRTVHSVASSSHLPHYWPQVRAHIVRRIGVRISSTSTSSADLLLVGGRQAVGGRPSTLG</sequence>
<evidence type="ECO:0000313" key="2">
    <source>
        <dbReference type="Proteomes" id="UP000823775"/>
    </source>
</evidence>
<protein>
    <submittedName>
        <fullName evidence="1">Uncharacterized protein</fullName>
    </submittedName>
</protein>
<comment type="caution">
    <text evidence="1">The sequence shown here is derived from an EMBL/GenBank/DDBJ whole genome shotgun (WGS) entry which is preliminary data.</text>
</comment>
<organism evidence="1 2">
    <name type="scientific">Datura stramonium</name>
    <name type="common">Jimsonweed</name>
    <name type="synonym">Common thornapple</name>
    <dbReference type="NCBI Taxonomy" id="4076"/>
    <lineage>
        <taxon>Eukaryota</taxon>
        <taxon>Viridiplantae</taxon>
        <taxon>Streptophyta</taxon>
        <taxon>Embryophyta</taxon>
        <taxon>Tracheophyta</taxon>
        <taxon>Spermatophyta</taxon>
        <taxon>Magnoliopsida</taxon>
        <taxon>eudicotyledons</taxon>
        <taxon>Gunneridae</taxon>
        <taxon>Pentapetalae</taxon>
        <taxon>asterids</taxon>
        <taxon>lamiids</taxon>
        <taxon>Solanales</taxon>
        <taxon>Solanaceae</taxon>
        <taxon>Solanoideae</taxon>
        <taxon>Datureae</taxon>
        <taxon>Datura</taxon>
    </lineage>
</organism>
<dbReference type="Proteomes" id="UP000823775">
    <property type="component" value="Unassembled WGS sequence"/>
</dbReference>
<evidence type="ECO:0000313" key="1">
    <source>
        <dbReference type="EMBL" id="MCD9639988.1"/>
    </source>
</evidence>